<dbReference type="Pfam" id="PF13350">
    <property type="entry name" value="Y_phosphatase3"/>
    <property type="match status" value="1"/>
</dbReference>
<protein>
    <submittedName>
        <fullName evidence="3">Protein-tyrosine-phosphatase</fullName>
    </submittedName>
</protein>
<dbReference type="InterPro" id="IPR029021">
    <property type="entry name" value="Prot-tyrosine_phosphatase-like"/>
</dbReference>
<dbReference type="SUPFAM" id="SSF52799">
    <property type="entry name" value="(Phosphotyrosine protein) phosphatases II"/>
    <property type="match status" value="1"/>
</dbReference>
<reference evidence="3" key="2">
    <citation type="submission" date="2020-09" db="EMBL/GenBank/DDBJ databases">
        <authorList>
            <person name="Sun Q."/>
            <person name="Zhou Y."/>
        </authorList>
    </citation>
    <scope>NUCLEOTIDE SEQUENCE</scope>
    <source>
        <strain evidence="3">CGMCC 1.15519</strain>
    </source>
</reference>
<dbReference type="GO" id="GO:0004721">
    <property type="term" value="F:phosphoprotein phosphatase activity"/>
    <property type="evidence" value="ECO:0007669"/>
    <property type="project" value="InterPro"/>
</dbReference>
<keyword evidence="2" id="KW-0732">Signal</keyword>
<name>A0A916ZK99_9SPHN</name>
<evidence type="ECO:0000313" key="3">
    <source>
        <dbReference type="EMBL" id="GGE00426.1"/>
    </source>
</evidence>
<dbReference type="RefSeq" id="WP_188761168.1">
    <property type="nucleotide sequence ID" value="NZ_BMJM01000001.1"/>
</dbReference>
<dbReference type="Proteomes" id="UP000635071">
    <property type="component" value="Unassembled WGS sequence"/>
</dbReference>
<comment type="caution">
    <text evidence="3">The sequence shown here is derived from an EMBL/GenBank/DDBJ whole genome shotgun (WGS) entry which is preliminary data.</text>
</comment>
<dbReference type="PANTHER" id="PTHR31126:SF1">
    <property type="entry name" value="TYROSINE SPECIFIC PROTEIN PHOSPHATASES DOMAIN-CONTAINING PROTEIN"/>
    <property type="match status" value="1"/>
</dbReference>
<feature type="chain" id="PRO_5037456930" evidence="2">
    <location>
        <begin position="18"/>
        <end position="342"/>
    </location>
</feature>
<dbReference type="AlphaFoldDB" id="A0A916ZK99"/>
<comment type="similarity">
    <text evidence="1">Belongs to the protein-tyrosine phosphatase family.</text>
</comment>
<gene>
    <name evidence="3" type="ORF">GCM10011529_03310</name>
</gene>
<reference evidence="3" key="1">
    <citation type="journal article" date="2014" name="Int. J. Syst. Evol. Microbiol.">
        <title>Complete genome sequence of Corynebacterium casei LMG S-19264T (=DSM 44701T), isolated from a smear-ripened cheese.</title>
        <authorList>
            <consortium name="US DOE Joint Genome Institute (JGI-PGF)"/>
            <person name="Walter F."/>
            <person name="Albersmeier A."/>
            <person name="Kalinowski J."/>
            <person name="Ruckert C."/>
        </authorList>
    </citation>
    <scope>NUCLEOTIDE SEQUENCE</scope>
    <source>
        <strain evidence="3">CGMCC 1.15519</strain>
    </source>
</reference>
<dbReference type="Gene3D" id="3.90.190.10">
    <property type="entry name" value="Protein tyrosine phosphatase superfamily"/>
    <property type="match status" value="1"/>
</dbReference>
<feature type="signal peptide" evidence="2">
    <location>
        <begin position="1"/>
        <end position="17"/>
    </location>
</feature>
<sequence length="342" mass="36408">MRALLLMAALVAGPAYTQSVSAQVATATRSGGQITLDWQGLTAPVGVTMATNPEGKSAKPIAGNQVNVAAAPRPYFFAKDARGQKVTAAERVLPLAGGNNFRDLGGYATADGRHVRWGQLYRSGVMSGLTSADFDYLGDLGIRTICDLRSNEERKREAVTWPAGIRPVVLSRDYGMDMGAMAQLFQSANVTAEQTSNAMAGFYKGLPFEFAGQYAQMFRALVNGGAPLAFNCSAGKDRTGVAAAMLLTVLGVPRETVIADYLLSNTYFRAPTPKPGQTPDASMLAMSKLPPDALKALMGVDRRYLESAFAAIEAKGGMARYVREDLKLSAADVAKLKTAYLE</sequence>
<organism evidence="3 4">
    <name type="scientific">Sandarakinorhabdus glacialis</name>
    <dbReference type="NCBI Taxonomy" id="1614636"/>
    <lineage>
        <taxon>Bacteria</taxon>
        <taxon>Pseudomonadati</taxon>
        <taxon>Pseudomonadota</taxon>
        <taxon>Alphaproteobacteria</taxon>
        <taxon>Sphingomonadales</taxon>
        <taxon>Sphingosinicellaceae</taxon>
        <taxon>Sandarakinorhabdus</taxon>
    </lineage>
</organism>
<evidence type="ECO:0000256" key="1">
    <source>
        <dbReference type="ARBA" id="ARBA00009580"/>
    </source>
</evidence>
<evidence type="ECO:0000256" key="2">
    <source>
        <dbReference type="SAM" id="SignalP"/>
    </source>
</evidence>
<evidence type="ECO:0000313" key="4">
    <source>
        <dbReference type="Proteomes" id="UP000635071"/>
    </source>
</evidence>
<proteinExistence type="inferred from homology"/>
<dbReference type="PANTHER" id="PTHR31126">
    <property type="entry name" value="TYROSINE-PROTEIN PHOSPHATASE"/>
    <property type="match status" value="1"/>
</dbReference>
<keyword evidence="4" id="KW-1185">Reference proteome</keyword>
<dbReference type="InterPro" id="IPR026893">
    <property type="entry name" value="Tyr/Ser_Pase_IphP-type"/>
</dbReference>
<dbReference type="EMBL" id="BMJM01000001">
    <property type="protein sequence ID" value="GGE00426.1"/>
    <property type="molecule type" value="Genomic_DNA"/>
</dbReference>
<accession>A0A916ZK99</accession>